<dbReference type="AlphaFoldDB" id="A0A3G9J5J5"/>
<feature type="signal peptide" evidence="1">
    <location>
        <begin position="1"/>
        <end position="23"/>
    </location>
</feature>
<keyword evidence="3" id="KW-1185">Reference proteome</keyword>
<proteinExistence type="predicted"/>
<name>A0A3G9J5J5_9ACTN</name>
<evidence type="ECO:0000256" key="1">
    <source>
        <dbReference type="SAM" id="SignalP"/>
    </source>
</evidence>
<organism evidence="2 3">
    <name type="scientific">Nocardioides baekrokdamisoli</name>
    <dbReference type="NCBI Taxonomy" id="1804624"/>
    <lineage>
        <taxon>Bacteria</taxon>
        <taxon>Bacillati</taxon>
        <taxon>Actinomycetota</taxon>
        <taxon>Actinomycetes</taxon>
        <taxon>Propionibacteriales</taxon>
        <taxon>Nocardioidaceae</taxon>
        <taxon>Nocardioides</taxon>
    </lineage>
</organism>
<evidence type="ECO:0008006" key="4">
    <source>
        <dbReference type="Google" id="ProtNLM"/>
    </source>
</evidence>
<evidence type="ECO:0000313" key="3">
    <source>
        <dbReference type="Proteomes" id="UP000271573"/>
    </source>
</evidence>
<evidence type="ECO:0000313" key="2">
    <source>
        <dbReference type="EMBL" id="BBH18604.1"/>
    </source>
</evidence>
<gene>
    <name evidence="2" type="ORF">Back2_28910</name>
</gene>
<protein>
    <recommendedName>
        <fullName evidence="4">Ig-like domain-containing protein</fullName>
    </recommendedName>
</protein>
<accession>A0A3G9J5J5</accession>
<reference evidence="2 3" key="1">
    <citation type="submission" date="2018-11" db="EMBL/GenBank/DDBJ databases">
        <title>Complete genome sequence of Nocardioides baekrokdamisoli strain KCTC 39748.</title>
        <authorList>
            <person name="Kang S.W."/>
            <person name="Lee K.C."/>
            <person name="Kim K.K."/>
            <person name="Kim J.S."/>
            <person name="Kim D.S."/>
            <person name="Ko S.H."/>
            <person name="Yang S.H."/>
            <person name="Shin Y.K."/>
            <person name="Lee J.S."/>
        </authorList>
    </citation>
    <scope>NUCLEOTIDE SEQUENCE [LARGE SCALE GENOMIC DNA]</scope>
    <source>
        <strain evidence="2 3">KCTC 39748</strain>
    </source>
</reference>
<dbReference type="KEGG" id="nbe:Back2_28910"/>
<feature type="chain" id="PRO_5038707179" description="Ig-like domain-containing protein" evidence="1">
    <location>
        <begin position="24"/>
        <end position="204"/>
    </location>
</feature>
<dbReference type="EMBL" id="AP019307">
    <property type="protein sequence ID" value="BBH18604.1"/>
    <property type="molecule type" value="Genomic_DNA"/>
</dbReference>
<keyword evidence="1" id="KW-0732">Signal</keyword>
<sequence>MVAAATAGCLLVLGANGTLSAWASSVITNPTNSAAAVHAALLQESSGAAVCHSYDAATNSSSCSTINKYGGLATLLSPGQSTVPVDVTFSNVGSINGSAFALTSPSPFCTQNPTTPTAGDLCGGGSLTVSIRCSAGTTFNSAAAWNDLSYNGIPSGITGSHTAIAGDLNIGSPWTCEVVATLSPSAPNNTQGVVVTQPLMWTLS</sequence>
<dbReference type="Proteomes" id="UP000271573">
    <property type="component" value="Chromosome"/>
</dbReference>